<keyword evidence="4 5" id="KW-0663">Pyridoxal phosphate</keyword>
<dbReference type="SUPFAM" id="SSF53383">
    <property type="entry name" value="PLP-dependent transferases"/>
    <property type="match status" value="1"/>
</dbReference>
<comment type="caution">
    <text evidence="6">The sequence shown here is derived from an EMBL/GenBank/DDBJ whole genome shotgun (WGS) entry which is preliminary data.</text>
</comment>
<dbReference type="Pfam" id="PF00202">
    <property type="entry name" value="Aminotran_3"/>
    <property type="match status" value="1"/>
</dbReference>
<proteinExistence type="inferred from homology"/>
<dbReference type="InterPro" id="IPR015424">
    <property type="entry name" value="PyrdxlP-dep_Trfase"/>
</dbReference>
<evidence type="ECO:0000313" key="7">
    <source>
        <dbReference type="Proteomes" id="UP000252355"/>
    </source>
</evidence>
<evidence type="ECO:0000256" key="2">
    <source>
        <dbReference type="ARBA" id="ARBA00022576"/>
    </source>
</evidence>
<reference evidence="6 7" key="1">
    <citation type="submission" date="2018-05" db="EMBL/GenBank/DDBJ databases">
        <title>A metagenomic window into the 2 km-deep terrestrial subsurface aquifer revealed taxonomically and functionally diverse microbial community comprising novel uncultured bacterial lineages.</title>
        <authorList>
            <person name="Kadnikov V.V."/>
            <person name="Mardanov A.V."/>
            <person name="Beletsky A.V."/>
            <person name="Banks D."/>
            <person name="Pimenov N.V."/>
            <person name="Frank Y.A."/>
            <person name="Karnachuk O.V."/>
            <person name="Ravin N.V."/>
        </authorList>
    </citation>
    <scope>NUCLEOTIDE SEQUENCE [LARGE SCALE GENOMIC DNA]</scope>
    <source>
        <strain evidence="6">BY5</strain>
    </source>
</reference>
<evidence type="ECO:0000256" key="4">
    <source>
        <dbReference type="ARBA" id="ARBA00022898"/>
    </source>
</evidence>
<dbReference type="Proteomes" id="UP000252355">
    <property type="component" value="Unassembled WGS sequence"/>
</dbReference>
<dbReference type="InterPro" id="IPR050103">
    <property type="entry name" value="Class-III_PLP-dep_AT"/>
</dbReference>
<dbReference type="InterPro" id="IPR005814">
    <property type="entry name" value="Aminotrans_3"/>
</dbReference>
<dbReference type="InterPro" id="IPR015421">
    <property type="entry name" value="PyrdxlP-dep_Trfase_major"/>
</dbReference>
<evidence type="ECO:0000256" key="1">
    <source>
        <dbReference type="ARBA" id="ARBA00001933"/>
    </source>
</evidence>
<organism evidence="6 7">
    <name type="scientific">Candidatus Ozemobacter sibiricus</name>
    <dbReference type="NCBI Taxonomy" id="2268124"/>
    <lineage>
        <taxon>Bacteria</taxon>
        <taxon>Candidatus Ozemobacteria</taxon>
        <taxon>Candidatus Ozemobacterales</taxon>
        <taxon>Candidatus Ozemobacteraceae</taxon>
        <taxon>Candidatus Ozemobacter</taxon>
    </lineage>
</organism>
<dbReference type="Gene3D" id="3.40.640.10">
    <property type="entry name" value="Type I PLP-dependent aspartate aminotransferase-like (Major domain)"/>
    <property type="match status" value="1"/>
</dbReference>
<keyword evidence="2 6" id="KW-0032">Aminotransferase</keyword>
<dbReference type="GO" id="GO:0030170">
    <property type="term" value="F:pyridoxal phosphate binding"/>
    <property type="evidence" value="ECO:0007669"/>
    <property type="project" value="InterPro"/>
</dbReference>
<comment type="similarity">
    <text evidence="5">Belongs to the class-III pyridoxal-phosphate-dependent aminotransferase family.</text>
</comment>
<evidence type="ECO:0000313" key="6">
    <source>
        <dbReference type="EMBL" id="RCK79336.1"/>
    </source>
</evidence>
<dbReference type="PANTHER" id="PTHR11986">
    <property type="entry name" value="AMINOTRANSFERASE CLASS III"/>
    <property type="match status" value="1"/>
</dbReference>
<evidence type="ECO:0000256" key="3">
    <source>
        <dbReference type="ARBA" id="ARBA00022679"/>
    </source>
</evidence>
<dbReference type="PANTHER" id="PTHR11986:SF79">
    <property type="entry name" value="ACETYLORNITHINE AMINOTRANSFERASE, MITOCHONDRIAL"/>
    <property type="match status" value="1"/>
</dbReference>
<dbReference type="EMBL" id="QOQW01000014">
    <property type="protein sequence ID" value="RCK79336.1"/>
    <property type="molecule type" value="Genomic_DNA"/>
</dbReference>
<dbReference type="InterPro" id="IPR015422">
    <property type="entry name" value="PyrdxlP-dep_Trfase_small"/>
</dbReference>
<dbReference type="Gene3D" id="3.90.1150.10">
    <property type="entry name" value="Aspartate Aminotransferase, domain 1"/>
    <property type="match status" value="1"/>
</dbReference>
<accession>A0A367ZMT2</accession>
<protein>
    <submittedName>
        <fullName evidence="6">Acetylornithine aminotransferase</fullName>
    </submittedName>
</protein>
<gene>
    <name evidence="6" type="ORF">OZSIB_0207</name>
</gene>
<comment type="cofactor">
    <cofactor evidence="1">
        <name>pyridoxal 5'-phosphate</name>
        <dbReference type="ChEBI" id="CHEBI:597326"/>
    </cofactor>
</comment>
<evidence type="ECO:0000256" key="5">
    <source>
        <dbReference type="RuleBase" id="RU003560"/>
    </source>
</evidence>
<dbReference type="GO" id="GO:0042802">
    <property type="term" value="F:identical protein binding"/>
    <property type="evidence" value="ECO:0007669"/>
    <property type="project" value="TreeGrafter"/>
</dbReference>
<dbReference type="GO" id="GO:0008483">
    <property type="term" value="F:transaminase activity"/>
    <property type="evidence" value="ECO:0007669"/>
    <property type="project" value="UniProtKB-KW"/>
</dbReference>
<sequence length="496" mass="55082">MSHPMFDRLCRIRAAAGPARTKGLDDEIIQRFLGTHPQLGQAIEAAARQREEMDRDHADWFKMEESALCALVQEHLLNFYPTHGINPYVPLAAVGPWIITTHGAVLHDTGGYGMLGLGHAPTKVLEAMARPYVMANVMTPSFSQKRLTDRLRREIGHTRRTGCPYGKFVCLNSGSESVTFACRVTDIHAKRMTDPGARHAGRTPAKLAAIEGFHGRTEGPARLSHSTRSMYLKHLASFRNPDRINYIPINDLEALRHAFAQAERDSIFYEAVFLEPVMGEGIPGLAITRAFYDEARRLSREMGSLLVVDSIQAALRAQGCLSLVDYPGFEDCDPPDIETYSKALNAGQYPLSVIALRQEVADIYVQGLYGNTMTTNPRALEVACEVLDSITPALRQNIRERGAEFVRKFQALAGEFPGAVDQVVGTGLMVSVMLNPQKYKVTGKSGFEEWLRLHGIEMIHGGEYGLRFTPSFDITTSEVDLIVEMVRRGLRDLAPR</sequence>
<name>A0A367ZMT2_9BACT</name>
<dbReference type="AlphaFoldDB" id="A0A367ZMT2"/>
<keyword evidence="3 6" id="KW-0808">Transferase</keyword>